<feature type="transmembrane region" description="Helical" evidence="1">
    <location>
        <begin position="38"/>
        <end position="59"/>
    </location>
</feature>
<keyword evidence="1" id="KW-0812">Transmembrane</keyword>
<proteinExistence type="predicted"/>
<keyword evidence="1" id="KW-1133">Transmembrane helix</keyword>
<sequence>MQILAVSFGSLGAFILLNFIFALLYILSRSAGNGLYRWITFSLDFLVVFFAPLFGLTQWAANSLYERYNWFVARVFMVFYAIFILILSLLCFSMFGYFTDRM</sequence>
<dbReference type="Proteomes" id="UP000324517">
    <property type="component" value="Unassembled WGS sequence"/>
</dbReference>
<protein>
    <submittedName>
        <fullName evidence="3">Uncharacterized protein</fullName>
    </submittedName>
</protein>
<dbReference type="EMBL" id="VTET01000005">
    <property type="protein sequence ID" value="TYS71794.1"/>
    <property type="molecule type" value="Genomic_DNA"/>
</dbReference>
<gene>
    <name evidence="2" type="ORF">FZC74_12285</name>
    <name evidence="3" type="ORF">FZC75_11570</name>
</gene>
<accession>A0A5D4TCL3</accession>
<organism evidence="3 5">
    <name type="scientific">Sutcliffiella horikoshii</name>
    <dbReference type="NCBI Taxonomy" id="79883"/>
    <lineage>
        <taxon>Bacteria</taxon>
        <taxon>Bacillati</taxon>
        <taxon>Bacillota</taxon>
        <taxon>Bacilli</taxon>
        <taxon>Bacillales</taxon>
        <taxon>Bacillaceae</taxon>
        <taxon>Sutcliffiella</taxon>
    </lineage>
</organism>
<evidence type="ECO:0000313" key="5">
    <source>
        <dbReference type="Proteomes" id="UP000324517"/>
    </source>
</evidence>
<reference evidence="4 5" key="1">
    <citation type="submission" date="2019-08" db="EMBL/GenBank/DDBJ databases">
        <title>Bacillus genomes from the desert of Cuatro Cienegas, Coahuila.</title>
        <authorList>
            <person name="Olmedo-Alvarez G."/>
        </authorList>
    </citation>
    <scope>NUCLEOTIDE SEQUENCE [LARGE SCALE GENOMIC DNA]</scope>
    <source>
        <strain evidence="2 4">CH88_3T</strain>
        <strain evidence="3 5">CH98b_3T</strain>
    </source>
</reference>
<comment type="caution">
    <text evidence="3">The sequence shown here is derived from an EMBL/GenBank/DDBJ whole genome shotgun (WGS) entry which is preliminary data.</text>
</comment>
<evidence type="ECO:0000313" key="3">
    <source>
        <dbReference type="EMBL" id="TYS71794.1"/>
    </source>
</evidence>
<evidence type="ECO:0000313" key="2">
    <source>
        <dbReference type="EMBL" id="TYS58577.1"/>
    </source>
</evidence>
<dbReference type="AlphaFoldDB" id="A0A5D4TCL3"/>
<dbReference type="Proteomes" id="UP000323393">
    <property type="component" value="Unassembled WGS sequence"/>
</dbReference>
<dbReference type="EMBL" id="VTEU01000004">
    <property type="protein sequence ID" value="TYS58577.1"/>
    <property type="molecule type" value="Genomic_DNA"/>
</dbReference>
<dbReference type="RefSeq" id="WP_148966087.1">
    <property type="nucleotide sequence ID" value="NZ_JBNILM010000007.1"/>
</dbReference>
<dbReference type="OrthoDB" id="2940878at2"/>
<keyword evidence="1" id="KW-0472">Membrane</keyword>
<evidence type="ECO:0000256" key="1">
    <source>
        <dbReference type="SAM" id="Phobius"/>
    </source>
</evidence>
<feature type="transmembrane region" description="Helical" evidence="1">
    <location>
        <begin position="71"/>
        <end position="98"/>
    </location>
</feature>
<feature type="transmembrane region" description="Helical" evidence="1">
    <location>
        <begin position="6"/>
        <end position="26"/>
    </location>
</feature>
<name>A0A5D4TCL3_9BACI</name>
<evidence type="ECO:0000313" key="4">
    <source>
        <dbReference type="Proteomes" id="UP000323393"/>
    </source>
</evidence>